<keyword evidence="4" id="KW-1185">Reference proteome</keyword>
<keyword evidence="1" id="KW-0175">Coiled coil</keyword>
<evidence type="ECO:0000256" key="2">
    <source>
        <dbReference type="SAM" id="MobiDB-lite"/>
    </source>
</evidence>
<feature type="region of interest" description="Disordered" evidence="2">
    <location>
        <begin position="28"/>
        <end position="167"/>
    </location>
</feature>
<dbReference type="EMBL" id="JBAHYK010002523">
    <property type="protein sequence ID" value="KAL0564900.1"/>
    <property type="molecule type" value="Genomic_DNA"/>
</dbReference>
<feature type="compositionally biased region" description="Low complexity" evidence="2">
    <location>
        <begin position="59"/>
        <end position="71"/>
    </location>
</feature>
<organism evidence="3 4">
    <name type="scientific">Marasmius crinis-equi</name>
    <dbReference type="NCBI Taxonomy" id="585013"/>
    <lineage>
        <taxon>Eukaryota</taxon>
        <taxon>Fungi</taxon>
        <taxon>Dikarya</taxon>
        <taxon>Basidiomycota</taxon>
        <taxon>Agaricomycotina</taxon>
        <taxon>Agaricomycetes</taxon>
        <taxon>Agaricomycetidae</taxon>
        <taxon>Agaricales</taxon>
        <taxon>Marasmiineae</taxon>
        <taxon>Marasmiaceae</taxon>
        <taxon>Marasmius</taxon>
    </lineage>
</organism>
<accession>A0ABR3EPT1</accession>
<reference evidence="3 4" key="1">
    <citation type="submission" date="2024-02" db="EMBL/GenBank/DDBJ databases">
        <title>A draft genome for the cacao thread blight pathogen Marasmius crinis-equi.</title>
        <authorList>
            <person name="Cohen S.P."/>
            <person name="Baruah I.K."/>
            <person name="Amoako-Attah I."/>
            <person name="Bukari Y."/>
            <person name="Meinhardt L.W."/>
            <person name="Bailey B.A."/>
        </authorList>
    </citation>
    <scope>NUCLEOTIDE SEQUENCE [LARGE SCALE GENOMIC DNA]</scope>
    <source>
        <strain evidence="3 4">GH-76</strain>
    </source>
</reference>
<evidence type="ECO:0000313" key="4">
    <source>
        <dbReference type="Proteomes" id="UP001465976"/>
    </source>
</evidence>
<dbReference type="Proteomes" id="UP001465976">
    <property type="component" value="Unassembled WGS sequence"/>
</dbReference>
<feature type="non-terminal residue" evidence="3">
    <location>
        <position position="281"/>
    </location>
</feature>
<gene>
    <name evidence="3" type="ORF">V5O48_017132</name>
</gene>
<feature type="compositionally biased region" description="Polar residues" evidence="2">
    <location>
        <begin position="114"/>
        <end position="123"/>
    </location>
</feature>
<feature type="coiled-coil region" evidence="1">
    <location>
        <begin position="252"/>
        <end position="279"/>
    </location>
</feature>
<protein>
    <submittedName>
        <fullName evidence="3">Uncharacterized protein</fullName>
    </submittedName>
</protein>
<name>A0ABR3EPT1_9AGAR</name>
<comment type="caution">
    <text evidence="3">The sequence shown here is derived from an EMBL/GenBank/DDBJ whole genome shotgun (WGS) entry which is preliminary data.</text>
</comment>
<evidence type="ECO:0000256" key="1">
    <source>
        <dbReference type="SAM" id="Coils"/>
    </source>
</evidence>
<evidence type="ECO:0000313" key="3">
    <source>
        <dbReference type="EMBL" id="KAL0564900.1"/>
    </source>
</evidence>
<proteinExistence type="predicted"/>
<sequence length="281" mass="30744">MFNFPFLHAEVLSTPSGSIWYNAGVIRTAKTARRSSPYPPPRRSPGPDSDSGPLPPSPGSSSSASSQAPPVGDEPDGEDRGGPSNGSNGNQTTRSGPDSPATTTAGRSSRETRITGSGSQPAYNPNDLSDLSDLSSEESESEGYKIPKPPGESGRPGSGGYNLEGKLGWEKKKYQDVKVLVKRKTLAHCDRTKGFHEQEEGALNKVRQEVAAKYSFLAKDYDEFWPIDDMIRSALKYERQQTRRKAKDVMLAKLVKEREEEERRTLRNLAAQRDQLEEGGS</sequence>
<feature type="compositionally biased region" description="Polar residues" evidence="2">
    <location>
        <begin position="85"/>
        <end position="107"/>
    </location>
</feature>